<proteinExistence type="predicted"/>
<dbReference type="SUPFAM" id="SSF53756">
    <property type="entry name" value="UDP-Glycosyltransferase/glycogen phosphorylase"/>
    <property type="match status" value="1"/>
</dbReference>
<keyword evidence="2" id="KW-1185">Reference proteome</keyword>
<organism evidence="1 2">
    <name type="scientific">Acetatifactor muris</name>
    <dbReference type="NCBI Taxonomy" id="879566"/>
    <lineage>
        <taxon>Bacteria</taxon>
        <taxon>Bacillati</taxon>
        <taxon>Bacillota</taxon>
        <taxon>Clostridia</taxon>
        <taxon>Lachnospirales</taxon>
        <taxon>Lachnospiraceae</taxon>
        <taxon>Acetatifactor</taxon>
    </lineage>
</organism>
<dbReference type="Proteomes" id="UP000236311">
    <property type="component" value="Unassembled WGS sequence"/>
</dbReference>
<accession>A0A2K4ZD17</accession>
<evidence type="ECO:0000313" key="1">
    <source>
        <dbReference type="EMBL" id="SOY28359.1"/>
    </source>
</evidence>
<gene>
    <name evidence="1" type="ORF">AMURIS_01066</name>
</gene>
<protein>
    <submittedName>
        <fullName evidence="1">Capsule polysaccharide biosynthesis protein</fullName>
    </submittedName>
</protein>
<dbReference type="EMBL" id="OFSM01000004">
    <property type="protein sequence ID" value="SOY28359.1"/>
    <property type="molecule type" value="Genomic_DNA"/>
</dbReference>
<dbReference type="InterPro" id="IPR043148">
    <property type="entry name" value="TagF_C"/>
</dbReference>
<dbReference type="GO" id="GO:0016020">
    <property type="term" value="C:membrane"/>
    <property type="evidence" value="ECO:0007669"/>
    <property type="project" value="InterPro"/>
</dbReference>
<name>A0A2K4ZD17_9FIRM</name>
<dbReference type="RefSeq" id="WP_103238446.1">
    <property type="nucleotide sequence ID" value="NZ_JANJZD010000004.1"/>
</dbReference>
<dbReference type="GO" id="GO:0047355">
    <property type="term" value="F:CDP-glycerol glycerophosphotransferase activity"/>
    <property type="evidence" value="ECO:0007669"/>
    <property type="project" value="InterPro"/>
</dbReference>
<dbReference type="OrthoDB" id="9789073at2"/>
<dbReference type="Pfam" id="PF04464">
    <property type="entry name" value="Glyphos_transf"/>
    <property type="match status" value="1"/>
</dbReference>
<reference evidence="1 2" key="1">
    <citation type="submission" date="2018-01" db="EMBL/GenBank/DDBJ databases">
        <authorList>
            <person name="Gaut B.S."/>
            <person name="Morton B.R."/>
            <person name="Clegg M.T."/>
            <person name="Duvall M.R."/>
        </authorList>
    </citation>
    <scope>NUCLEOTIDE SEQUENCE [LARGE SCALE GENOMIC DNA]</scope>
    <source>
        <strain evidence="1">GP69</strain>
    </source>
</reference>
<evidence type="ECO:0000313" key="2">
    <source>
        <dbReference type="Proteomes" id="UP000236311"/>
    </source>
</evidence>
<sequence length="406" mass="45787">MEEEKRKILYISYGGGHANLVRHTYNELSQICCYEQKVIALTVAGKVFDGCGIPYSLIEDYIDLFPYKQDILTYGNELAALAFRADAGILYSDLVAYLGIGFCDLQEELGESEAREAYAEKGRKAFCPVRSMELIIQQEQPSVLVITCGVRMEKAAGIAANRLGVPVVRIADLPVFEDSGCNCITCVMNDYGRDFANRKLKVPLSNIVVTGQPVFEDNVKVSKNELEQCRELIKADRYEKVILYLEQPGLQETGQVEDYLSRVAEKWNKYLFLIKLHPNQTQQREEKFPDNMLFLKDYPLKNLLYICDVAITRDSTAGMEAALVGKPLISLMLSAADIDYSEYGISIKVEKLEELEKAILACIESDSKECRQLAKGRETFHNKEFAAANIAEVIKRVSVPFKYINL</sequence>
<dbReference type="AlphaFoldDB" id="A0A2K4ZD17"/>
<dbReference type="InterPro" id="IPR007554">
    <property type="entry name" value="Glycerophosphate_synth"/>
</dbReference>
<dbReference type="Gene3D" id="3.40.50.12580">
    <property type="match status" value="1"/>
</dbReference>